<reference evidence="2 3" key="1">
    <citation type="submission" date="2020-08" db="EMBL/GenBank/DDBJ databases">
        <authorList>
            <person name="Xu S."/>
            <person name="Li A."/>
        </authorList>
    </citation>
    <scope>NUCLEOTIDE SEQUENCE [LARGE SCALE GENOMIC DNA]</scope>
    <source>
        <strain evidence="2 3">119BY6-57</strain>
    </source>
</reference>
<evidence type="ECO:0000313" key="3">
    <source>
        <dbReference type="Proteomes" id="UP000523196"/>
    </source>
</evidence>
<organism evidence="2 3">
    <name type="scientific">Marilutibacter spongiae</name>
    <dbReference type="NCBI Taxonomy" id="2025720"/>
    <lineage>
        <taxon>Bacteria</taxon>
        <taxon>Pseudomonadati</taxon>
        <taxon>Pseudomonadota</taxon>
        <taxon>Gammaproteobacteria</taxon>
        <taxon>Lysobacterales</taxon>
        <taxon>Lysobacteraceae</taxon>
        <taxon>Marilutibacter</taxon>
    </lineage>
</organism>
<proteinExistence type="predicted"/>
<keyword evidence="1" id="KW-0812">Transmembrane</keyword>
<protein>
    <submittedName>
        <fullName evidence="2">DUF423 domain-containing protein</fullName>
    </submittedName>
</protein>
<name>A0A7W3TN49_9GAMM</name>
<dbReference type="AlphaFoldDB" id="A0A7W3TN49"/>
<feature type="transmembrane region" description="Helical" evidence="1">
    <location>
        <begin position="105"/>
        <end position="125"/>
    </location>
</feature>
<keyword evidence="1" id="KW-1133">Transmembrane helix</keyword>
<dbReference type="RefSeq" id="WP_182688156.1">
    <property type="nucleotide sequence ID" value="NZ_JACHTF010000014.1"/>
</dbReference>
<keyword evidence="1" id="KW-0472">Membrane</keyword>
<dbReference type="Pfam" id="PF04241">
    <property type="entry name" value="DUF423"/>
    <property type="match status" value="1"/>
</dbReference>
<dbReference type="InterPro" id="IPR006696">
    <property type="entry name" value="DUF423"/>
</dbReference>
<gene>
    <name evidence="2" type="ORF">H4F98_12475</name>
</gene>
<dbReference type="Proteomes" id="UP000523196">
    <property type="component" value="Unassembled WGS sequence"/>
</dbReference>
<accession>A0A7W3TN49</accession>
<sequence length="127" mass="12569">MPAGPDALAAPANTVQRVLAASGAVLAALSVGLAAYASHAVDASARPHLMLAAIFAFGHGVALASLAPACRRRLGIGALAALLLGVLLFSGSLAGGQLLGWPTRLAPTGGSLMILAWLALGIDLGRR</sequence>
<keyword evidence="3" id="KW-1185">Reference proteome</keyword>
<feature type="transmembrane region" description="Helical" evidence="1">
    <location>
        <begin position="74"/>
        <end position="93"/>
    </location>
</feature>
<dbReference type="EMBL" id="JACHTF010000014">
    <property type="protein sequence ID" value="MBB1061385.1"/>
    <property type="molecule type" value="Genomic_DNA"/>
</dbReference>
<feature type="transmembrane region" description="Helical" evidence="1">
    <location>
        <begin position="49"/>
        <end position="67"/>
    </location>
</feature>
<comment type="caution">
    <text evidence="2">The sequence shown here is derived from an EMBL/GenBank/DDBJ whole genome shotgun (WGS) entry which is preliminary data.</text>
</comment>
<evidence type="ECO:0000313" key="2">
    <source>
        <dbReference type="EMBL" id="MBB1061385.1"/>
    </source>
</evidence>
<feature type="transmembrane region" description="Helical" evidence="1">
    <location>
        <begin position="18"/>
        <end position="37"/>
    </location>
</feature>
<evidence type="ECO:0000256" key="1">
    <source>
        <dbReference type="SAM" id="Phobius"/>
    </source>
</evidence>